<reference evidence="2 3" key="1">
    <citation type="submission" date="2017-11" db="EMBL/GenBank/DDBJ databases">
        <title>Draft genome sequence of Enterococcus plantarum TRW2 strain isolated from lettuce.</title>
        <authorList>
            <person name="Kim E.B."/>
            <person name="Marco M.L."/>
            <person name="Williams T.R."/>
            <person name="You I.H."/>
        </authorList>
    </citation>
    <scope>NUCLEOTIDE SEQUENCE [LARGE SCALE GENOMIC DNA]</scope>
    <source>
        <strain evidence="2 3">TRW2</strain>
    </source>
</reference>
<sequence>MYRQLLVLLEEGINHSLWSYIMKKISKKEVVEVLIGKFEKSVLSKKGSNRQLQIALSILEYDATYFDTSNYYQRFEEYNYLFAQLDNKQWIRLEVEDQFVTKIFLNLEKVEEIYHYLGKEEPNKKRKELISTCLQYQEQYKSIKLYCQFFVEQLTTKYSIKKYVPTESVEELKELFDTLIALYNQDEEISVRRFSQKNFADTKKFSSMENRIVQLIQQVDDSVPLFESKELLEYFNITKNPSFIYLKGNMTFSIGESVITLREDDGAIGLSPEMVSKIRIKELLSNQVITIENLTSFHDFIPNNQLVMYLGGFHNRIRREFLQLIYQKFPAKRYLHFGDIDVGGFEIFFHLKEQTGIPFQTLAMDKETLLKYQSYGKKMSTNDHRRLKILCQKHPLEVFETMLEQNIKLEQEIVFFE</sequence>
<proteinExistence type="predicted"/>
<organism evidence="2 3">
    <name type="scientific">Enterococcus plantarum</name>
    <dbReference type="NCBI Taxonomy" id="1077675"/>
    <lineage>
        <taxon>Bacteria</taxon>
        <taxon>Bacillati</taxon>
        <taxon>Bacillota</taxon>
        <taxon>Bacilli</taxon>
        <taxon>Lactobacillales</taxon>
        <taxon>Enterococcaceae</taxon>
        <taxon>Enterococcus</taxon>
    </lineage>
</organism>
<evidence type="ECO:0000313" key="3">
    <source>
        <dbReference type="Proteomes" id="UP000249828"/>
    </source>
</evidence>
<accession>A0A2W3ZAX3</accession>
<evidence type="ECO:0000313" key="2">
    <source>
        <dbReference type="EMBL" id="PZL76948.1"/>
    </source>
</evidence>
<keyword evidence="3" id="KW-1185">Reference proteome</keyword>
<dbReference type="Gene3D" id="3.40.1360.10">
    <property type="match status" value="1"/>
</dbReference>
<dbReference type="EMBL" id="PIEU01000022">
    <property type="protein sequence ID" value="PZL76948.1"/>
    <property type="molecule type" value="Genomic_DNA"/>
</dbReference>
<dbReference type="AlphaFoldDB" id="A0A2W3ZAX3"/>
<name>A0A2W3ZAX3_9ENTE</name>
<dbReference type="InterPro" id="IPR024534">
    <property type="entry name" value="JetD_C"/>
</dbReference>
<feature type="domain" description="Wadjet protein JetD C-terminal" evidence="1">
    <location>
        <begin position="271"/>
        <end position="414"/>
    </location>
</feature>
<dbReference type="Pfam" id="PF09983">
    <property type="entry name" value="JetD_C"/>
    <property type="match status" value="1"/>
</dbReference>
<gene>
    <name evidence="2" type="ORF">CI088_02065</name>
</gene>
<evidence type="ECO:0000259" key="1">
    <source>
        <dbReference type="Pfam" id="PF09983"/>
    </source>
</evidence>
<comment type="caution">
    <text evidence="2">The sequence shown here is derived from an EMBL/GenBank/DDBJ whole genome shotgun (WGS) entry which is preliminary data.</text>
</comment>
<dbReference type="Proteomes" id="UP000249828">
    <property type="component" value="Unassembled WGS sequence"/>
</dbReference>
<protein>
    <recommendedName>
        <fullName evidence="1">Wadjet protein JetD C-terminal domain-containing protein</fullName>
    </recommendedName>
</protein>